<feature type="region of interest" description="Disordered" evidence="11">
    <location>
        <begin position="699"/>
        <end position="725"/>
    </location>
</feature>
<dbReference type="FunFam" id="3.40.50.1360:FF:000014">
    <property type="entry name" value="Ribose 5-phosphate isomerase"/>
    <property type="match status" value="1"/>
</dbReference>
<evidence type="ECO:0000256" key="11">
    <source>
        <dbReference type="SAM" id="MobiDB-lite"/>
    </source>
</evidence>
<dbReference type="RefSeq" id="XP_014565863.1">
    <property type="nucleotide sequence ID" value="XM_014710377.1"/>
</dbReference>
<dbReference type="PROSITE" id="PS50039">
    <property type="entry name" value="FORK_HEAD_3"/>
    <property type="match status" value="1"/>
</dbReference>
<feature type="compositionally biased region" description="Polar residues" evidence="11">
    <location>
        <begin position="699"/>
        <end position="709"/>
    </location>
</feature>
<dbReference type="CDD" id="cd01398">
    <property type="entry name" value="RPI_A"/>
    <property type="match status" value="1"/>
</dbReference>
<dbReference type="InterPro" id="IPR030456">
    <property type="entry name" value="TF_fork_head_CS_2"/>
</dbReference>
<dbReference type="InterPro" id="IPR001766">
    <property type="entry name" value="Fork_head_dom"/>
</dbReference>
<feature type="DNA-binding region" description="Fork-head" evidence="10">
    <location>
        <begin position="326"/>
        <end position="417"/>
    </location>
</feature>
<dbReference type="GO" id="GO:0005634">
    <property type="term" value="C:nucleus"/>
    <property type="evidence" value="ECO:0007669"/>
    <property type="project" value="UniProtKB-SubCell"/>
</dbReference>
<feature type="compositionally biased region" description="Basic residues" evidence="11">
    <location>
        <begin position="425"/>
        <end position="436"/>
    </location>
</feature>
<keyword evidence="7" id="KW-0413">Isomerase</keyword>
<proteinExistence type="inferred from homology"/>
<dbReference type="GO" id="GO:0009052">
    <property type="term" value="P:pentose-phosphate shunt, non-oxidative branch"/>
    <property type="evidence" value="ECO:0007669"/>
    <property type="project" value="InterPro"/>
</dbReference>
<evidence type="ECO:0000256" key="7">
    <source>
        <dbReference type="ARBA" id="ARBA00023235"/>
    </source>
</evidence>
<dbReference type="Pfam" id="PF00250">
    <property type="entry name" value="Forkhead"/>
    <property type="match status" value="1"/>
</dbReference>
<keyword evidence="14" id="KW-1185">Reference proteome</keyword>
<evidence type="ECO:0000313" key="13">
    <source>
        <dbReference type="EMBL" id="GAA94907.1"/>
    </source>
</evidence>
<dbReference type="Proteomes" id="UP000009131">
    <property type="component" value="Unassembled WGS sequence"/>
</dbReference>
<comment type="similarity">
    <text evidence="3">Belongs to the ribose 5-phosphate isomerase family.</text>
</comment>
<dbReference type="HOGENOM" id="CLU_356041_0_0_1"/>
<feature type="domain" description="Fork-head" evidence="12">
    <location>
        <begin position="326"/>
        <end position="417"/>
    </location>
</feature>
<dbReference type="PRINTS" id="PR00053">
    <property type="entry name" value="FORKHEAD"/>
</dbReference>
<dbReference type="SUPFAM" id="SSF100950">
    <property type="entry name" value="NagB/RpiA/CoA transferase-like"/>
    <property type="match status" value="1"/>
</dbReference>
<keyword evidence="10" id="KW-0539">Nucleus</keyword>
<evidence type="ECO:0000256" key="9">
    <source>
        <dbReference type="ARBA" id="ARBA00032273"/>
    </source>
</evidence>
<comment type="subcellular location">
    <subcellularLocation>
        <location evidence="10">Nucleus</location>
    </subcellularLocation>
</comment>
<feature type="compositionally biased region" description="Polar residues" evidence="11">
    <location>
        <begin position="501"/>
        <end position="514"/>
    </location>
</feature>
<dbReference type="InterPro" id="IPR004788">
    <property type="entry name" value="Ribose5P_isomerase_type_A"/>
</dbReference>
<dbReference type="GO" id="GO:0043565">
    <property type="term" value="F:sequence-specific DNA binding"/>
    <property type="evidence" value="ECO:0007669"/>
    <property type="project" value="InterPro"/>
</dbReference>
<evidence type="ECO:0000256" key="1">
    <source>
        <dbReference type="ARBA" id="ARBA00001713"/>
    </source>
</evidence>
<dbReference type="eggNOG" id="KOG3075">
    <property type="taxonomic scope" value="Eukaryota"/>
</dbReference>
<accession>G7DWE7</accession>
<dbReference type="eggNOG" id="KOG2294">
    <property type="taxonomic scope" value="Eukaryota"/>
</dbReference>
<dbReference type="OrthoDB" id="1555531at2759"/>
<dbReference type="Gene3D" id="3.30.70.260">
    <property type="match status" value="1"/>
</dbReference>
<evidence type="ECO:0000256" key="3">
    <source>
        <dbReference type="ARBA" id="ARBA00008088"/>
    </source>
</evidence>
<evidence type="ECO:0000256" key="6">
    <source>
        <dbReference type="ARBA" id="ARBA00023125"/>
    </source>
</evidence>
<comment type="pathway">
    <text evidence="2">Carbohydrate degradation; pentose phosphate pathway; D-ribose 5-phosphate from D-ribulose 5-phosphate (non-oxidative stage): step 1/1.</text>
</comment>
<protein>
    <recommendedName>
        <fullName evidence="5">Ribose-5-phosphate isomerase</fullName>
        <ecNumber evidence="4">5.3.1.6</ecNumber>
    </recommendedName>
    <alternativeName>
        <fullName evidence="9">D-ribose-5-phosphate ketol-isomerase</fullName>
    </alternativeName>
    <alternativeName>
        <fullName evidence="8">Phosphoriboisomerase</fullName>
    </alternativeName>
</protein>
<comment type="caution">
    <text evidence="13">The sequence shown here is derived from an EMBL/GenBank/DDBJ whole genome shotgun (WGS) entry which is preliminary data.</text>
</comment>
<dbReference type="STRING" id="764103.G7DWE7"/>
<dbReference type="InterPro" id="IPR020672">
    <property type="entry name" value="Ribose5P_isomerase_typA_subgr"/>
</dbReference>
<dbReference type="InterPro" id="IPR036388">
    <property type="entry name" value="WH-like_DNA-bd_sf"/>
</dbReference>
<dbReference type="CDD" id="cd00059">
    <property type="entry name" value="FH_FOX"/>
    <property type="match status" value="1"/>
</dbReference>
<dbReference type="GO" id="GO:0003700">
    <property type="term" value="F:DNA-binding transcription factor activity"/>
    <property type="evidence" value="ECO:0007669"/>
    <property type="project" value="InterPro"/>
</dbReference>
<dbReference type="UniPathway" id="UPA00115">
    <property type="reaction ID" value="UER00412"/>
</dbReference>
<organism evidence="13 14">
    <name type="scientific">Mixia osmundae (strain CBS 9802 / IAM 14324 / JCM 22182 / KY 12970)</name>
    <dbReference type="NCBI Taxonomy" id="764103"/>
    <lineage>
        <taxon>Eukaryota</taxon>
        <taxon>Fungi</taxon>
        <taxon>Dikarya</taxon>
        <taxon>Basidiomycota</taxon>
        <taxon>Pucciniomycotina</taxon>
        <taxon>Mixiomycetes</taxon>
        <taxon>Mixiales</taxon>
        <taxon>Mixiaceae</taxon>
        <taxon>Mixia</taxon>
    </lineage>
</organism>
<keyword evidence="6 10" id="KW-0238">DNA-binding</keyword>
<reference evidence="13 14" key="1">
    <citation type="journal article" date="2011" name="J. Gen. Appl. Microbiol.">
        <title>Draft genome sequencing of the enigmatic basidiomycete Mixia osmundae.</title>
        <authorList>
            <person name="Nishida H."/>
            <person name="Nagatsuka Y."/>
            <person name="Sugiyama J."/>
        </authorList>
    </citation>
    <scope>NUCLEOTIDE SEQUENCE [LARGE SCALE GENOMIC DNA]</scope>
    <source>
        <strain evidence="14">CBS 9802 / IAM 14324 / JCM 22182 / KY 12970</strain>
    </source>
</reference>
<evidence type="ECO:0000313" key="14">
    <source>
        <dbReference type="Proteomes" id="UP000009131"/>
    </source>
</evidence>
<dbReference type="InterPro" id="IPR036390">
    <property type="entry name" value="WH_DNA-bd_sf"/>
</dbReference>
<feature type="compositionally biased region" description="Acidic residues" evidence="11">
    <location>
        <begin position="440"/>
        <end position="450"/>
    </location>
</feature>
<dbReference type="Pfam" id="PF06026">
    <property type="entry name" value="Rib_5-P_isom_A"/>
    <property type="match status" value="1"/>
</dbReference>
<feature type="region of interest" description="Disordered" evidence="11">
    <location>
        <begin position="476"/>
        <end position="520"/>
    </location>
</feature>
<dbReference type="PANTHER" id="PTHR11934">
    <property type="entry name" value="RIBOSE-5-PHOSPHATE ISOMERASE"/>
    <property type="match status" value="1"/>
</dbReference>
<dbReference type="GO" id="GO:0004751">
    <property type="term" value="F:ribose-5-phosphate isomerase activity"/>
    <property type="evidence" value="ECO:0007669"/>
    <property type="project" value="UniProtKB-EC"/>
</dbReference>
<reference evidence="13 14" key="2">
    <citation type="journal article" date="2012" name="Open Biol.">
        <title>Characteristics of nucleosomes and linker DNA regions on the genome of the basidiomycete Mixia osmundae revealed by mono- and dinucleosome mapping.</title>
        <authorList>
            <person name="Nishida H."/>
            <person name="Kondo S."/>
            <person name="Matsumoto T."/>
            <person name="Suzuki Y."/>
            <person name="Yoshikawa H."/>
            <person name="Taylor T.D."/>
            <person name="Sugiyama J."/>
        </authorList>
    </citation>
    <scope>NUCLEOTIDE SEQUENCE [LARGE SCALE GENOMIC DNA]</scope>
    <source>
        <strain evidence="14">CBS 9802 / IAM 14324 / JCM 22182 / KY 12970</strain>
    </source>
</reference>
<evidence type="ECO:0000256" key="2">
    <source>
        <dbReference type="ARBA" id="ARBA00004988"/>
    </source>
</evidence>
<evidence type="ECO:0000256" key="5">
    <source>
        <dbReference type="ARBA" id="ARBA00019150"/>
    </source>
</evidence>
<dbReference type="SUPFAM" id="SSF75445">
    <property type="entry name" value="D-ribose-5-phosphate isomerase (RpiA), lid domain"/>
    <property type="match status" value="1"/>
</dbReference>
<comment type="catalytic activity">
    <reaction evidence="1">
        <text>aldehydo-D-ribose 5-phosphate = D-ribulose 5-phosphate</text>
        <dbReference type="Rhea" id="RHEA:14657"/>
        <dbReference type="ChEBI" id="CHEBI:58121"/>
        <dbReference type="ChEBI" id="CHEBI:58273"/>
        <dbReference type="EC" id="5.3.1.6"/>
    </reaction>
</comment>
<dbReference type="GO" id="GO:0005737">
    <property type="term" value="C:cytoplasm"/>
    <property type="evidence" value="ECO:0007669"/>
    <property type="project" value="TreeGrafter"/>
</dbReference>
<dbReference type="PANTHER" id="PTHR11934:SF0">
    <property type="entry name" value="RIBOSE-5-PHOSPHATE ISOMERASE"/>
    <property type="match status" value="1"/>
</dbReference>
<sequence>MVNQDAKGKLKKLEPVEAAKRLAAYAAVDAHIKPHHRVIGIGSGSTVPYVVERILEQGSEINEDRWFIPTGFQSKQLIVQAGLNLGDVDQFPSIDVTIDGADEVDDDLNAIKGGGACHLREKVLAEAAADFILVADSRKDSRVLGTTWTQGIPVEVAPFAWAKVYQNLALLGCEEPILRMGKAKAGPIVTDNGNFVIDAPFSAVYMRDPADLLHRIKMLTGVLEVGLFAGMAKAAYFGQNDGSVIVRYVDASPPNSARGPPSPSLAVLQSFSFTFQNGPPEHRARIMPSTSLFSQRSVMSMFTESHIRSIKSLDDLDNAPGGRSAKPKYPYVITLRAALLGSPNGQLTLQEIYAEIANRFPYYKHAGKGWKNSVRHNLSINRCFKRIKSADPSKGSLWSVDEDEEVTTTRIRNKKRYATSSRSNYRYRARAAKSRRSFADDDEDEEEEDDRSSVSESASAAFIARSPIRTRRAVLAVDTQTKSSASSHPSATMPSSPTTSELSDANSVNSTFSPLSPAHKPIQHIQREPAPIDSFGRAGTRPTPITALNAGQSVAPRASESPRSAAFPHTESHMRSFAGHVQSPSYRFSAVQGHQMDDHYPTVWPSLGTYTPRQTTFAGAASSTVAGTGPSYPDARHSLGNYALKSDNNHEHVPSTSGAENAQPYYDYPPETEETPTSSYYRDYATVTQSDPHWWQQVYQHSSAAQQHSPTQATHPAPPPYYHHQVHQPPVTMSPLHAGHPLSSGYGTWYPAPNLPPIGHAPNGDVTSPHYPTLLPISQQKRMLQAAQ</sequence>
<dbReference type="AlphaFoldDB" id="G7DWE7"/>
<evidence type="ECO:0000256" key="10">
    <source>
        <dbReference type="PROSITE-ProRule" id="PRU00089"/>
    </source>
</evidence>
<evidence type="ECO:0000259" key="12">
    <source>
        <dbReference type="PROSITE" id="PS50039"/>
    </source>
</evidence>
<dbReference type="HAMAP" id="MF_00170">
    <property type="entry name" value="Rib_5P_isom_A"/>
    <property type="match status" value="1"/>
</dbReference>
<dbReference type="GO" id="GO:0006014">
    <property type="term" value="P:D-ribose metabolic process"/>
    <property type="evidence" value="ECO:0007669"/>
    <property type="project" value="TreeGrafter"/>
</dbReference>
<evidence type="ECO:0000256" key="4">
    <source>
        <dbReference type="ARBA" id="ARBA00011959"/>
    </source>
</evidence>
<dbReference type="EMBL" id="BABT02000050">
    <property type="protein sequence ID" value="GAA94907.1"/>
    <property type="molecule type" value="Genomic_DNA"/>
</dbReference>
<dbReference type="InterPro" id="IPR037171">
    <property type="entry name" value="NagB/RpiA_transferase-like"/>
</dbReference>
<dbReference type="NCBIfam" id="TIGR00021">
    <property type="entry name" value="rpiA"/>
    <property type="match status" value="1"/>
</dbReference>
<gene>
    <name evidence="13" type="primary">Mo01562</name>
    <name evidence="13" type="ORF">E5Q_01562</name>
</gene>
<name>G7DWE7_MIXOS</name>
<dbReference type="SUPFAM" id="SSF46785">
    <property type="entry name" value="Winged helix' DNA-binding domain"/>
    <property type="match status" value="1"/>
</dbReference>
<evidence type="ECO:0000256" key="8">
    <source>
        <dbReference type="ARBA" id="ARBA00029734"/>
    </source>
</evidence>
<dbReference type="InParanoid" id="G7DWE7"/>
<dbReference type="SMART" id="SM00339">
    <property type="entry name" value="FH"/>
    <property type="match status" value="1"/>
</dbReference>
<feature type="compositionally biased region" description="Low complexity" evidence="11">
    <location>
        <begin position="483"/>
        <end position="500"/>
    </location>
</feature>
<dbReference type="PROSITE" id="PS00658">
    <property type="entry name" value="FORK_HEAD_2"/>
    <property type="match status" value="1"/>
</dbReference>
<dbReference type="FunFam" id="3.30.70.260:FF:000053">
    <property type="entry name" value="Ribose-5-phosphate isomerase, putative"/>
    <property type="match status" value="1"/>
</dbReference>
<dbReference type="Gene3D" id="3.40.50.1360">
    <property type="match status" value="1"/>
</dbReference>
<feature type="region of interest" description="Disordered" evidence="11">
    <location>
        <begin position="422"/>
        <end position="460"/>
    </location>
</feature>
<dbReference type="Gene3D" id="1.10.10.10">
    <property type="entry name" value="Winged helix-like DNA-binding domain superfamily/Winged helix DNA-binding domain"/>
    <property type="match status" value="1"/>
</dbReference>
<dbReference type="EC" id="5.3.1.6" evidence="4"/>